<dbReference type="Proteomes" id="UP001165079">
    <property type="component" value="Unassembled WGS sequence"/>
</dbReference>
<keyword evidence="3" id="KW-1185">Reference proteome</keyword>
<name>A0A9W6SRA5_9ACTN</name>
<reference evidence="2" key="1">
    <citation type="submission" date="2023-03" db="EMBL/GenBank/DDBJ databases">
        <title>Actinorhabdospora filicis NBRC 111898.</title>
        <authorList>
            <person name="Ichikawa N."/>
            <person name="Sato H."/>
            <person name="Tonouchi N."/>
        </authorList>
    </citation>
    <scope>NUCLEOTIDE SEQUENCE</scope>
    <source>
        <strain evidence="2">NBRC 111898</strain>
    </source>
</reference>
<dbReference type="EMBL" id="BSTX01000004">
    <property type="protein sequence ID" value="GLZ80535.1"/>
    <property type="molecule type" value="Genomic_DNA"/>
</dbReference>
<evidence type="ECO:0000313" key="2">
    <source>
        <dbReference type="EMBL" id="GLZ80535.1"/>
    </source>
</evidence>
<organism evidence="2 3">
    <name type="scientific">Actinorhabdospora filicis</name>
    <dbReference type="NCBI Taxonomy" id="1785913"/>
    <lineage>
        <taxon>Bacteria</taxon>
        <taxon>Bacillati</taxon>
        <taxon>Actinomycetota</taxon>
        <taxon>Actinomycetes</taxon>
        <taxon>Micromonosporales</taxon>
        <taxon>Micromonosporaceae</taxon>
        <taxon>Actinorhabdospora</taxon>
    </lineage>
</organism>
<gene>
    <name evidence="2" type="ORF">Afil01_53420</name>
</gene>
<proteinExistence type="predicted"/>
<accession>A0A9W6SRA5</accession>
<feature type="region of interest" description="Disordered" evidence="1">
    <location>
        <begin position="155"/>
        <end position="186"/>
    </location>
</feature>
<protein>
    <submittedName>
        <fullName evidence="2">Uncharacterized protein</fullName>
    </submittedName>
</protein>
<evidence type="ECO:0000313" key="3">
    <source>
        <dbReference type="Proteomes" id="UP001165079"/>
    </source>
</evidence>
<sequence>MTDQPRPVFPRVWAATDLEDHRPASMFATYSGWDYDTLPPLDPARLKGFAWAGEAAGSAPDPEQVEFLAEIAGSLPECMVLPDAFVHFATRPELYEQLDEVSTTSCYIDISAPVPSPVEKDAVVIRFFRDQQDCLFWYLYLRPDGTSFIAESEWSDEWADHDDEEDEDDEPETDDGGGEEEGGEVRFSWTGPSIEEFAYRYWLECKAWYVVSKYFGGELTDEIAAYLAHYKKPAEAGD</sequence>
<comment type="caution">
    <text evidence="2">The sequence shown here is derived from an EMBL/GenBank/DDBJ whole genome shotgun (WGS) entry which is preliminary data.</text>
</comment>
<dbReference type="AlphaFoldDB" id="A0A9W6SRA5"/>
<dbReference type="RefSeq" id="WP_285665739.1">
    <property type="nucleotide sequence ID" value="NZ_BSTX01000004.1"/>
</dbReference>
<feature type="compositionally biased region" description="Acidic residues" evidence="1">
    <location>
        <begin position="155"/>
        <end position="182"/>
    </location>
</feature>
<evidence type="ECO:0000256" key="1">
    <source>
        <dbReference type="SAM" id="MobiDB-lite"/>
    </source>
</evidence>